<dbReference type="CDD" id="cd01043">
    <property type="entry name" value="DPS"/>
    <property type="match status" value="1"/>
</dbReference>
<protein>
    <submittedName>
        <fullName evidence="4">DNA starvation/stationary phase protection protein</fullName>
    </submittedName>
</protein>
<name>A0ABN1XDF4_9ACTN</name>
<keyword evidence="5" id="KW-1185">Reference proteome</keyword>
<dbReference type="Proteomes" id="UP001500282">
    <property type="component" value="Unassembled WGS sequence"/>
</dbReference>
<dbReference type="Gene3D" id="1.20.1260.10">
    <property type="match status" value="1"/>
</dbReference>
<dbReference type="InterPro" id="IPR002177">
    <property type="entry name" value="DPS_DNA-bd"/>
</dbReference>
<reference evidence="4 5" key="1">
    <citation type="journal article" date="2019" name="Int. J. Syst. Evol. Microbiol.">
        <title>The Global Catalogue of Microorganisms (GCM) 10K type strain sequencing project: providing services to taxonomists for standard genome sequencing and annotation.</title>
        <authorList>
            <consortium name="The Broad Institute Genomics Platform"/>
            <consortium name="The Broad Institute Genome Sequencing Center for Infectious Disease"/>
            <person name="Wu L."/>
            <person name="Ma J."/>
        </authorList>
    </citation>
    <scope>NUCLEOTIDE SEQUENCE [LARGE SCALE GENOMIC DNA]</scope>
    <source>
        <strain evidence="4 5">JCM 11448</strain>
    </source>
</reference>
<dbReference type="InterPro" id="IPR012347">
    <property type="entry name" value="Ferritin-like"/>
</dbReference>
<dbReference type="PANTHER" id="PTHR42932:SF2">
    <property type="entry name" value="DNA PROTECTION DURING STARVATION PROTEIN 1"/>
    <property type="match status" value="1"/>
</dbReference>
<evidence type="ECO:0000313" key="5">
    <source>
        <dbReference type="Proteomes" id="UP001500282"/>
    </source>
</evidence>
<proteinExistence type="inferred from homology"/>
<dbReference type="EMBL" id="BAAAIH010000086">
    <property type="protein sequence ID" value="GAA1301757.1"/>
    <property type="molecule type" value="Genomic_DNA"/>
</dbReference>
<evidence type="ECO:0000256" key="1">
    <source>
        <dbReference type="ARBA" id="ARBA00009497"/>
    </source>
</evidence>
<dbReference type="PIRSF" id="PIRSF005900">
    <property type="entry name" value="Dps"/>
    <property type="match status" value="1"/>
</dbReference>
<gene>
    <name evidence="4" type="ORF">GCM10009579_83480</name>
</gene>
<dbReference type="PANTHER" id="PTHR42932">
    <property type="entry name" value="GENERAL STRESS PROTEIN 20U"/>
    <property type="match status" value="1"/>
</dbReference>
<dbReference type="InterPro" id="IPR023188">
    <property type="entry name" value="DPS_DNA-bd_CS"/>
</dbReference>
<evidence type="ECO:0000259" key="3">
    <source>
        <dbReference type="Pfam" id="PF00210"/>
    </source>
</evidence>
<dbReference type="SUPFAM" id="SSF47240">
    <property type="entry name" value="Ferritin-like"/>
    <property type="match status" value="1"/>
</dbReference>
<feature type="domain" description="Ferritin/DPS" evidence="3">
    <location>
        <begin position="25"/>
        <end position="160"/>
    </location>
</feature>
<evidence type="ECO:0000313" key="4">
    <source>
        <dbReference type="EMBL" id="GAA1301757.1"/>
    </source>
</evidence>
<organism evidence="4 5">
    <name type="scientific">Streptomyces javensis</name>
    <dbReference type="NCBI Taxonomy" id="114698"/>
    <lineage>
        <taxon>Bacteria</taxon>
        <taxon>Bacillati</taxon>
        <taxon>Actinomycetota</taxon>
        <taxon>Actinomycetes</taxon>
        <taxon>Kitasatosporales</taxon>
        <taxon>Streptomycetaceae</taxon>
        <taxon>Streptomyces</taxon>
        <taxon>Streptomyces violaceusniger group</taxon>
    </lineage>
</organism>
<evidence type="ECO:0000256" key="2">
    <source>
        <dbReference type="RuleBase" id="RU003875"/>
    </source>
</evidence>
<dbReference type="InterPro" id="IPR009078">
    <property type="entry name" value="Ferritin-like_SF"/>
</dbReference>
<comment type="caution">
    <text evidence="4">The sequence shown here is derived from an EMBL/GenBank/DDBJ whole genome shotgun (WGS) entry which is preliminary data.</text>
</comment>
<dbReference type="PRINTS" id="PR01346">
    <property type="entry name" value="HELNAPAPROT"/>
</dbReference>
<dbReference type="PROSITE" id="PS00818">
    <property type="entry name" value="DPS_1"/>
    <property type="match status" value="1"/>
</dbReference>
<accession>A0ABN1XDF4</accession>
<sequence>MAASGGSRRSESDVAAFTASPQLAQALQQIVVDLVELHLQGKQAHWNVVGHNFRDLHLQLDQIVDDARESADTIAERMRALAAIPDGRSETVAATTTLPAFPAGEASVSAVVDLITARLRATADTLRTLHDQVDSEDPATADLLHAIIDSLEKHAWMVSAENRSA</sequence>
<dbReference type="InterPro" id="IPR008331">
    <property type="entry name" value="Ferritin_DPS_dom"/>
</dbReference>
<dbReference type="Pfam" id="PF00210">
    <property type="entry name" value="Ferritin"/>
    <property type="match status" value="1"/>
</dbReference>
<comment type="similarity">
    <text evidence="1 2">Belongs to the Dps family.</text>
</comment>